<dbReference type="EMBL" id="JH603169">
    <property type="protein sequence ID" value="EIC22162.1"/>
    <property type="molecule type" value="Genomic_DNA"/>
</dbReference>
<feature type="compositionally biased region" description="Low complexity" evidence="1">
    <location>
        <begin position="23"/>
        <end position="35"/>
    </location>
</feature>
<keyword evidence="4" id="KW-1185">Reference proteome</keyword>
<dbReference type="InterPro" id="IPR038610">
    <property type="entry name" value="FliK-like_C_sf"/>
</dbReference>
<feature type="region of interest" description="Disordered" evidence="1">
    <location>
        <begin position="1"/>
        <end position="47"/>
    </location>
</feature>
<accession>H8YZN5</accession>
<feature type="region of interest" description="Disordered" evidence="1">
    <location>
        <begin position="396"/>
        <end position="417"/>
    </location>
</feature>
<dbReference type="RefSeq" id="WP_009148760.1">
    <property type="nucleotide sequence ID" value="NZ_CP121471.1"/>
</dbReference>
<keyword evidence="3" id="KW-0282">Flagellum</keyword>
<keyword evidence="3" id="KW-0966">Cell projection</keyword>
<dbReference type="Proteomes" id="UP000002964">
    <property type="component" value="Unassembled WGS sequence"/>
</dbReference>
<reference evidence="3 4" key="2">
    <citation type="submission" date="2011-11" db="EMBL/GenBank/DDBJ databases">
        <authorList>
            <consortium name="US DOE Joint Genome Institute"/>
            <person name="Lucas S."/>
            <person name="Han J."/>
            <person name="Lapidus A."/>
            <person name="Cheng J.-F."/>
            <person name="Goodwin L."/>
            <person name="Pitluck S."/>
            <person name="Peters L."/>
            <person name="Ovchinnikova G."/>
            <person name="Zhang X."/>
            <person name="Detter J.C."/>
            <person name="Han C."/>
            <person name="Tapia R."/>
            <person name="Land M."/>
            <person name="Hauser L."/>
            <person name="Kyrpides N."/>
            <person name="Ivanova N."/>
            <person name="Pagani I."/>
            <person name="Vogl K."/>
            <person name="Liu Z."/>
            <person name="Overmann J."/>
            <person name="Frigaard N.-U."/>
            <person name="Bryant D."/>
            <person name="Woyke T."/>
        </authorList>
    </citation>
    <scope>NUCLEOTIDE SEQUENCE [LARGE SCALE GENOMIC DNA]</scope>
    <source>
        <strain evidence="3 4">970</strain>
    </source>
</reference>
<dbReference type="Gene3D" id="3.30.750.140">
    <property type="match status" value="1"/>
</dbReference>
<protein>
    <submittedName>
        <fullName evidence="3">Flagellar hook-length control protein</fullName>
    </submittedName>
</protein>
<keyword evidence="3" id="KW-0969">Cilium</keyword>
<evidence type="ECO:0000256" key="1">
    <source>
        <dbReference type="SAM" id="MobiDB-lite"/>
    </source>
</evidence>
<feature type="compositionally biased region" description="Basic and acidic residues" evidence="1">
    <location>
        <begin position="396"/>
        <end position="406"/>
    </location>
</feature>
<feature type="compositionally biased region" description="Polar residues" evidence="1">
    <location>
        <begin position="1"/>
        <end position="15"/>
    </location>
</feature>
<proteinExistence type="predicted"/>
<dbReference type="eggNOG" id="COG3144">
    <property type="taxonomic scope" value="Bacteria"/>
</dbReference>
<evidence type="ECO:0000313" key="3">
    <source>
        <dbReference type="EMBL" id="EIC22162.1"/>
    </source>
</evidence>
<name>H8YZN5_9GAMM</name>
<evidence type="ECO:0000313" key="4">
    <source>
        <dbReference type="Proteomes" id="UP000002964"/>
    </source>
</evidence>
<dbReference type="HOGENOM" id="CLU_051185_0_0_6"/>
<feature type="domain" description="Flagellar hook-length control protein-like C-terminal" evidence="2">
    <location>
        <begin position="323"/>
        <end position="401"/>
    </location>
</feature>
<dbReference type="STRING" id="631362.Thi970DRAFT_02412"/>
<evidence type="ECO:0000259" key="2">
    <source>
        <dbReference type="Pfam" id="PF02120"/>
    </source>
</evidence>
<sequence length="417" mass="45338">MTDPSQVNARVNTGSLPARVPDTSGAAQTARAASEQARETTTRLTTGSRVDVQVKAVQQSGDLEVRLRTQGEGTQRGQWSQTMRVGVTDSLRPALLDALRTLAAGQGRGGMLSAEVVSLTPRVMLRLMHSDGEGAPGTKAWFNAQLRNHLPGARQLSTTFADWTRGLREAGVDRGAPSPLAHQRELTQLVKQVLERLASPRELTDPARLAESLRNSGIWLEALLARAGSQQGLSLDADLKAQLLRLAGKVRLQQGPDLPAAGADRLAHLSASLSREVDGMLKQLVTLQLQNAENGPDQQRWTVELPFQTSAGLLTLDADIQREAEQEADQGEHWSMQIRLDLPVLGPLLIRLGLRDNRLHASLVAEQGASAALLRERLPELRAQLEGRDIEIASLHAREGRTERKPPARAPLLREQA</sequence>
<dbReference type="CDD" id="cd17470">
    <property type="entry name" value="T3SS_Flik_C"/>
    <property type="match status" value="1"/>
</dbReference>
<dbReference type="Pfam" id="PF02120">
    <property type="entry name" value="Flg_hook"/>
    <property type="match status" value="1"/>
</dbReference>
<gene>
    <name evidence="3" type="ORF">Thi970DRAFT_02412</name>
</gene>
<dbReference type="OrthoDB" id="7055780at2"/>
<dbReference type="InterPro" id="IPR021136">
    <property type="entry name" value="Flagellar_hook_control-like_C"/>
</dbReference>
<dbReference type="AlphaFoldDB" id="H8YZN5"/>
<reference evidence="4" key="1">
    <citation type="submission" date="2011-06" db="EMBL/GenBank/DDBJ databases">
        <authorList>
            <consortium name="US DOE Joint Genome Institute (JGI-PGF)"/>
            <person name="Lucas S."/>
            <person name="Han J."/>
            <person name="Lapidus A."/>
            <person name="Cheng J.-F."/>
            <person name="Goodwin L."/>
            <person name="Pitluck S."/>
            <person name="Peters L."/>
            <person name="Land M.L."/>
            <person name="Hauser L."/>
            <person name="Vogl K."/>
            <person name="Liu Z."/>
            <person name="Overmann J."/>
            <person name="Frigaard N.-U."/>
            <person name="Bryant D.A."/>
            <person name="Woyke T.J."/>
        </authorList>
    </citation>
    <scope>NUCLEOTIDE SEQUENCE [LARGE SCALE GENOMIC DNA]</scope>
    <source>
        <strain evidence="4">970</strain>
    </source>
</reference>
<organism evidence="3 4">
    <name type="scientific">Thiorhodovibrio frisius</name>
    <dbReference type="NCBI Taxonomy" id="631362"/>
    <lineage>
        <taxon>Bacteria</taxon>
        <taxon>Pseudomonadati</taxon>
        <taxon>Pseudomonadota</taxon>
        <taxon>Gammaproteobacteria</taxon>
        <taxon>Chromatiales</taxon>
        <taxon>Chromatiaceae</taxon>
        <taxon>Thiorhodovibrio</taxon>
    </lineage>
</organism>